<gene>
    <name evidence="4" type="ORF">DPMN_121519</name>
</gene>
<keyword evidence="5" id="KW-1185">Reference proteome</keyword>
<sequence length="458" mass="52712">DTRQTSGRLQRVRDWMVDWLYTSLEEFSDLTQPVELKPQPTQPLNLKILKANVGRFQLAIKPYVDTVRGIQNLMLWNSKSYTFLVLCLLLFVCRSGWLIPLMLFLAALKMIVNYLNFRGYPWYFSYFPVDEEDKEDADTLGLSEKINIVIMVATKVQNGLATAADGLEKIQNLLTWRHKNGAKRVFKMLCMGFVFSILLPTPVLWKLIGITMVIKMFVVKKIYSMFPRFQQRFDSTHRLWLELPTNAQYSRIHSRAEMDKFISVSPNARGELETSIVNAESDAEFHASDDFTDDQDRFRELFSLPVSEQPLKGWENGKRAVLISKNRSLVSTLAKKRGKLFLTKSFLCFERDHSPSVRNIVVPIRDVVQITKIKVNERLPGKGMSIQLDICTDGTSSVLRFGGILRREDMVKDIEHCIQSAKQNEAQSGDRVSRKTSDWSSTDHVTNFTFGAYYEDSE</sequence>
<reference evidence="4" key="2">
    <citation type="submission" date="2020-11" db="EMBL/GenBank/DDBJ databases">
        <authorList>
            <person name="McCartney M.A."/>
            <person name="Auch B."/>
            <person name="Kono T."/>
            <person name="Mallez S."/>
            <person name="Becker A."/>
            <person name="Gohl D.M."/>
            <person name="Silverstein K.A.T."/>
            <person name="Koren S."/>
            <person name="Bechman K.B."/>
            <person name="Herman A."/>
            <person name="Abrahante J.E."/>
            <person name="Garbe J."/>
        </authorList>
    </citation>
    <scope>NUCLEOTIDE SEQUENCE</scope>
    <source>
        <strain evidence="4">Duluth1</strain>
        <tissue evidence="4">Whole animal</tissue>
    </source>
</reference>
<dbReference type="SMART" id="SM00568">
    <property type="entry name" value="GRAM"/>
    <property type="match status" value="1"/>
</dbReference>
<dbReference type="PANTHER" id="PTHR37402:SF1">
    <property type="entry name" value="GRAM DOMAIN-CONTAINING PROTEIN 4"/>
    <property type="match status" value="1"/>
</dbReference>
<proteinExistence type="predicted"/>
<feature type="transmembrane region" description="Helical" evidence="2">
    <location>
        <begin position="81"/>
        <end position="108"/>
    </location>
</feature>
<organism evidence="4 5">
    <name type="scientific">Dreissena polymorpha</name>
    <name type="common">Zebra mussel</name>
    <name type="synonym">Mytilus polymorpha</name>
    <dbReference type="NCBI Taxonomy" id="45954"/>
    <lineage>
        <taxon>Eukaryota</taxon>
        <taxon>Metazoa</taxon>
        <taxon>Spiralia</taxon>
        <taxon>Lophotrochozoa</taxon>
        <taxon>Mollusca</taxon>
        <taxon>Bivalvia</taxon>
        <taxon>Autobranchia</taxon>
        <taxon>Heteroconchia</taxon>
        <taxon>Euheterodonta</taxon>
        <taxon>Imparidentia</taxon>
        <taxon>Neoheterodontei</taxon>
        <taxon>Myida</taxon>
        <taxon>Dreissenoidea</taxon>
        <taxon>Dreissenidae</taxon>
        <taxon>Dreissena</taxon>
    </lineage>
</organism>
<name>A0A9D4GML6_DREPO</name>
<keyword evidence="2" id="KW-0472">Membrane</keyword>
<reference evidence="4" key="1">
    <citation type="journal article" date="2019" name="bioRxiv">
        <title>The Genome of the Zebra Mussel, Dreissena polymorpha: A Resource for Invasive Species Research.</title>
        <authorList>
            <person name="McCartney M.A."/>
            <person name="Auch B."/>
            <person name="Kono T."/>
            <person name="Mallez S."/>
            <person name="Zhang Y."/>
            <person name="Obille A."/>
            <person name="Becker A."/>
            <person name="Abrahante J.E."/>
            <person name="Garbe J."/>
            <person name="Badalamenti J.P."/>
            <person name="Herman A."/>
            <person name="Mangelson H."/>
            <person name="Liachko I."/>
            <person name="Sullivan S."/>
            <person name="Sone E.D."/>
            <person name="Koren S."/>
            <person name="Silverstein K.A.T."/>
            <person name="Beckman K.B."/>
            <person name="Gohl D.M."/>
        </authorList>
    </citation>
    <scope>NUCLEOTIDE SEQUENCE</scope>
    <source>
        <strain evidence="4">Duluth1</strain>
        <tissue evidence="4">Whole animal</tissue>
    </source>
</reference>
<dbReference type="AlphaFoldDB" id="A0A9D4GML6"/>
<dbReference type="GO" id="GO:0006915">
    <property type="term" value="P:apoptotic process"/>
    <property type="evidence" value="ECO:0007669"/>
    <property type="project" value="InterPro"/>
</dbReference>
<feature type="region of interest" description="Disordered" evidence="1">
    <location>
        <begin position="421"/>
        <end position="440"/>
    </location>
</feature>
<dbReference type="InterPro" id="IPR011993">
    <property type="entry name" value="PH-like_dom_sf"/>
</dbReference>
<dbReference type="Pfam" id="PF02893">
    <property type="entry name" value="GRAM"/>
    <property type="match status" value="1"/>
</dbReference>
<dbReference type="Gene3D" id="2.30.29.30">
    <property type="entry name" value="Pleckstrin-homology domain (PH domain)/Phosphotyrosine-binding domain (PTB)"/>
    <property type="match status" value="1"/>
</dbReference>
<feature type="non-terminal residue" evidence="4">
    <location>
        <position position="458"/>
    </location>
</feature>
<protein>
    <recommendedName>
        <fullName evidence="3">GRAM domain-containing protein</fullName>
    </recommendedName>
</protein>
<feature type="domain" description="GRAM" evidence="3">
    <location>
        <begin position="296"/>
        <end position="374"/>
    </location>
</feature>
<keyword evidence="2" id="KW-1133">Transmembrane helix</keyword>
<dbReference type="GO" id="GO:0034164">
    <property type="term" value="P:negative regulation of toll-like receptor 9 signaling pathway"/>
    <property type="evidence" value="ECO:0007669"/>
    <property type="project" value="TreeGrafter"/>
</dbReference>
<keyword evidence="2" id="KW-0812">Transmembrane</keyword>
<dbReference type="InterPro" id="IPR004182">
    <property type="entry name" value="GRAM"/>
</dbReference>
<evidence type="ECO:0000256" key="2">
    <source>
        <dbReference type="SAM" id="Phobius"/>
    </source>
</evidence>
<evidence type="ECO:0000313" key="5">
    <source>
        <dbReference type="Proteomes" id="UP000828390"/>
    </source>
</evidence>
<accession>A0A9D4GML6</accession>
<evidence type="ECO:0000256" key="1">
    <source>
        <dbReference type="SAM" id="MobiDB-lite"/>
    </source>
</evidence>
<evidence type="ECO:0000313" key="4">
    <source>
        <dbReference type="EMBL" id="KAH3819775.1"/>
    </source>
</evidence>
<dbReference type="PANTHER" id="PTHR37402">
    <property type="entry name" value="GRAM DOMAIN-CONTAINING PROTEIN 4"/>
    <property type="match status" value="1"/>
</dbReference>
<dbReference type="Proteomes" id="UP000828390">
    <property type="component" value="Unassembled WGS sequence"/>
</dbReference>
<dbReference type="InterPro" id="IPR037847">
    <property type="entry name" value="GRAMDC4"/>
</dbReference>
<dbReference type="EMBL" id="JAIWYP010000005">
    <property type="protein sequence ID" value="KAH3819775.1"/>
    <property type="molecule type" value="Genomic_DNA"/>
</dbReference>
<evidence type="ECO:0000259" key="3">
    <source>
        <dbReference type="SMART" id="SM00568"/>
    </source>
</evidence>
<comment type="caution">
    <text evidence="4">The sequence shown here is derived from an EMBL/GenBank/DDBJ whole genome shotgun (WGS) entry which is preliminary data.</text>
</comment>